<dbReference type="STRING" id="587636.SAMN05216199_3891"/>
<dbReference type="PROSITE" id="PS50995">
    <property type="entry name" value="HTH_MARR_2"/>
    <property type="match status" value="1"/>
</dbReference>
<proteinExistence type="predicted"/>
<protein>
    <submittedName>
        <fullName evidence="5">Transcriptional regulator, MarR family</fullName>
    </submittedName>
</protein>
<dbReference type="Proteomes" id="UP000199019">
    <property type="component" value="Unassembled WGS sequence"/>
</dbReference>
<accession>A0A1H9XIX0</accession>
<dbReference type="SUPFAM" id="SSF46785">
    <property type="entry name" value="Winged helix' DNA-binding domain"/>
    <property type="match status" value="1"/>
</dbReference>
<keyword evidence="3" id="KW-0804">Transcription</keyword>
<dbReference type="InterPro" id="IPR000835">
    <property type="entry name" value="HTH_MarR-typ"/>
</dbReference>
<dbReference type="InterPro" id="IPR023187">
    <property type="entry name" value="Tscrpt_reg_MarR-type_CS"/>
</dbReference>
<dbReference type="InterPro" id="IPR036390">
    <property type="entry name" value="WH_DNA-bd_sf"/>
</dbReference>
<name>A0A1H9XIX0_9MICO</name>
<feature type="domain" description="HTH marR-type" evidence="4">
    <location>
        <begin position="8"/>
        <end position="142"/>
    </location>
</feature>
<dbReference type="SMART" id="SM00347">
    <property type="entry name" value="HTH_MARR"/>
    <property type="match status" value="1"/>
</dbReference>
<dbReference type="AlphaFoldDB" id="A0A1H9XIX0"/>
<dbReference type="GO" id="GO:0003700">
    <property type="term" value="F:DNA-binding transcription factor activity"/>
    <property type="evidence" value="ECO:0007669"/>
    <property type="project" value="InterPro"/>
</dbReference>
<dbReference type="InterPro" id="IPR039422">
    <property type="entry name" value="MarR/SlyA-like"/>
</dbReference>
<evidence type="ECO:0000313" key="6">
    <source>
        <dbReference type="Proteomes" id="UP000199019"/>
    </source>
</evidence>
<evidence type="ECO:0000256" key="1">
    <source>
        <dbReference type="ARBA" id="ARBA00023015"/>
    </source>
</evidence>
<reference evidence="6" key="1">
    <citation type="submission" date="2016-10" db="EMBL/GenBank/DDBJ databases">
        <authorList>
            <person name="Varghese N."/>
            <person name="Submissions S."/>
        </authorList>
    </citation>
    <scope>NUCLEOTIDE SEQUENCE [LARGE SCALE GENOMIC DNA]</scope>
    <source>
        <strain evidence="6">CGMCC 1.6963</strain>
    </source>
</reference>
<gene>
    <name evidence="5" type="ORF">SAMN05216199_3891</name>
</gene>
<keyword evidence="1" id="KW-0805">Transcription regulation</keyword>
<evidence type="ECO:0000313" key="5">
    <source>
        <dbReference type="EMBL" id="SES46064.1"/>
    </source>
</evidence>
<dbReference type="GO" id="GO:0006950">
    <property type="term" value="P:response to stress"/>
    <property type="evidence" value="ECO:0007669"/>
    <property type="project" value="TreeGrafter"/>
</dbReference>
<sequence length="159" mass="17354">MPGDRPDVDDLVTALLTASRVLVGVSARSLAHLDESVTVTQFRVLVVLRGHGETRLNLLAERLGVSPSTALRTVDRLIAADLVTRRENDQDRREVVIHLTDRGVRVVDEVTAQRRSAIRTIAESMPRPEAKQLVKALTAFAAAADEPAVALDAATMWGW</sequence>
<dbReference type="Gene3D" id="1.10.10.10">
    <property type="entry name" value="Winged helix-like DNA-binding domain superfamily/Winged helix DNA-binding domain"/>
    <property type="match status" value="1"/>
</dbReference>
<evidence type="ECO:0000256" key="3">
    <source>
        <dbReference type="ARBA" id="ARBA00023163"/>
    </source>
</evidence>
<keyword evidence="6" id="KW-1185">Reference proteome</keyword>
<dbReference type="RefSeq" id="WP_218144385.1">
    <property type="nucleotide sequence ID" value="NZ_FOHB01000008.1"/>
</dbReference>
<dbReference type="PANTHER" id="PTHR33164">
    <property type="entry name" value="TRANSCRIPTIONAL REGULATOR, MARR FAMILY"/>
    <property type="match status" value="1"/>
</dbReference>
<dbReference type="Pfam" id="PF01047">
    <property type="entry name" value="MarR"/>
    <property type="match status" value="1"/>
</dbReference>
<evidence type="ECO:0000259" key="4">
    <source>
        <dbReference type="PROSITE" id="PS50995"/>
    </source>
</evidence>
<evidence type="ECO:0000256" key="2">
    <source>
        <dbReference type="ARBA" id="ARBA00023125"/>
    </source>
</evidence>
<dbReference type="PROSITE" id="PS01117">
    <property type="entry name" value="HTH_MARR_1"/>
    <property type="match status" value="1"/>
</dbReference>
<keyword evidence="2" id="KW-0238">DNA-binding</keyword>
<organism evidence="5 6">
    <name type="scientific">Pedococcus cremeus</name>
    <dbReference type="NCBI Taxonomy" id="587636"/>
    <lineage>
        <taxon>Bacteria</taxon>
        <taxon>Bacillati</taxon>
        <taxon>Actinomycetota</taxon>
        <taxon>Actinomycetes</taxon>
        <taxon>Micrococcales</taxon>
        <taxon>Intrasporangiaceae</taxon>
        <taxon>Pedococcus</taxon>
    </lineage>
</organism>
<dbReference type="InterPro" id="IPR036388">
    <property type="entry name" value="WH-like_DNA-bd_sf"/>
</dbReference>
<dbReference type="EMBL" id="FOHB01000008">
    <property type="protein sequence ID" value="SES46064.1"/>
    <property type="molecule type" value="Genomic_DNA"/>
</dbReference>
<dbReference type="GO" id="GO:0003677">
    <property type="term" value="F:DNA binding"/>
    <property type="evidence" value="ECO:0007669"/>
    <property type="project" value="UniProtKB-KW"/>
</dbReference>
<dbReference type="PANTHER" id="PTHR33164:SF94">
    <property type="entry name" value="TRANSCRIPTIONAL REGULATORY PROTEIN-RELATED"/>
    <property type="match status" value="1"/>
</dbReference>